<proteinExistence type="predicted"/>
<sequence length="517" mass="54721">MTSRALIVASQVGGLGGCDDDADLTVDVLKSRGFLVTALRDGAASRAGILRGLEELIAETRADDAAVFYFSGYGRRAAADLPGAPAELPFLLPTDIAQTTPDDFRGILADELSVLLWRLTLRSPNVTSILDCRSPSPAVRWPVAAVGRRWMATAQAFERLLATHPGSPWHDDNPDVVRVTAGGAREPVTEGWSPEFRRNHGHLTAALMPILRDNPHVTWAEAIARARPPVVARNPLQHPEVTGPADRVVFTTTPGRRTGRPHPIRVDRATGETWIDDAHENGIHPGDELLLSPTGRVPGPAAPILRVGHLRGTAALLTAPAGITVDGVAYPWRSTARDIPVRVSSLDDTALAALAAIPGTRLVTGGDEAAIVTVSPGYLLHDATGLSLVREPLPDAGRLREQVAGLVTSARLRALGDQPGDLDHPVRLRVDGSAGPITDGATVHSGDLIQVAVRPGPGTPLSFIWGPRAGSRSWTVACSCAGRSPSPRSPPGTRRSWPSSPKPRWTCGSSSGPVPWT</sequence>
<evidence type="ECO:0000259" key="2">
    <source>
        <dbReference type="Pfam" id="PF00656"/>
    </source>
</evidence>
<reference evidence="3 4" key="1">
    <citation type="submission" date="2021-01" db="EMBL/GenBank/DDBJ databases">
        <title>Whole genome shotgun sequence of Actinoplanes couchii NBRC 106145.</title>
        <authorList>
            <person name="Komaki H."/>
            <person name="Tamura T."/>
        </authorList>
    </citation>
    <scope>NUCLEOTIDE SEQUENCE [LARGE SCALE GENOMIC DNA]</scope>
    <source>
        <strain evidence="3 4">NBRC 106145</strain>
    </source>
</reference>
<accession>A0ABQ3X8I6</accession>
<feature type="region of interest" description="Disordered" evidence="1">
    <location>
        <begin position="234"/>
        <end position="264"/>
    </location>
</feature>
<protein>
    <recommendedName>
        <fullName evidence="2">Peptidase C14 caspase domain-containing protein</fullName>
    </recommendedName>
</protein>
<evidence type="ECO:0000256" key="1">
    <source>
        <dbReference type="SAM" id="MobiDB-lite"/>
    </source>
</evidence>
<dbReference type="Pfam" id="PF00656">
    <property type="entry name" value="Peptidase_C14"/>
    <property type="match status" value="1"/>
</dbReference>
<dbReference type="EMBL" id="BOMG01000042">
    <property type="protein sequence ID" value="GID54821.1"/>
    <property type="molecule type" value="Genomic_DNA"/>
</dbReference>
<dbReference type="Proteomes" id="UP000612282">
    <property type="component" value="Unassembled WGS sequence"/>
</dbReference>
<dbReference type="RefSeq" id="WP_203795919.1">
    <property type="nucleotide sequence ID" value="NZ_BAAAQE010000036.1"/>
</dbReference>
<organism evidence="3 4">
    <name type="scientific">Actinoplanes couchii</name>
    <dbReference type="NCBI Taxonomy" id="403638"/>
    <lineage>
        <taxon>Bacteria</taxon>
        <taxon>Bacillati</taxon>
        <taxon>Actinomycetota</taxon>
        <taxon>Actinomycetes</taxon>
        <taxon>Micromonosporales</taxon>
        <taxon>Micromonosporaceae</taxon>
        <taxon>Actinoplanes</taxon>
    </lineage>
</organism>
<name>A0ABQ3X8I6_9ACTN</name>
<feature type="compositionally biased region" description="Low complexity" evidence="1">
    <location>
        <begin position="483"/>
        <end position="499"/>
    </location>
</feature>
<feature type="domain" description="Peptidase C14 caspase" evidence="2">
    <location>
        <begin position="5"/>
        <end position="79"/>
    </location>
</feature>
<feature type="region of interest" description="Disordered" evidence="1">
    <location>
        <begin position="481"/>
        <end position="517"/>
    </location>
</feature>
<evidence type="ECO:0000313" key="4">
    <source>
        <dbReference type="Proteomes" id="UP000612282"/>
    </source>
</evidence>
<dbReference type="InterPro" id="IPR011600">
    <property type="entry name" value="Pept_C14_caspase"/>
</dbReference>
<gene>
    <name evidence="3" type="ORF">Aco03nite_032250</name>
</gene>
<evidence type="ECO:0000313" key="3">
    <source>
        <dbReference type="EMBL" id="GID54821.1"/>
    </source>
</evidence>
<feature type="compositionally biased region" description="Polar residues" evidence="1">
    <location>
        <begin position="507"/>
        <end position="517"/>
    </location>
</feature>
<comment type="caution">
    <text evidence="3">The sequence shown here is derived from an EMBL/GenBank/DDBJ whole genome shotgun (WGS) entry which is preliminary data.</text>
</comment>
<dbReference type="PROSITE" id="PS51257">
    <property type="entry name" value="PROKAR_LIPOPROTEIN"/>
    <property type="match status" value="1"/>
</dbReference>
<dbReference type="Gene3D" id="3.40.50.1460">
    <property type="match status" value="1"/>
</dbReference>
<keyword evidence="4" id="KW-1185">Reference proteome</keyword>